<evidence type="ECO:0008006" key="4">
    <source>
        <dbReference type="Google" id="ProtNLM"/>
    </source>
</evidence>
<feature type="signal peptide" evidence="1">
    <location>
        <begin position="1"/>
        <end position="20"/>
    </location>
</feature>
<dbReference type="PATRIC" id="fig|1121439.3.peg.2208"/>
<evidence type="ECO:0000313" key="3">
    <source>
        <dbReference type="Proteomes" id="UP000014975"/>
    </source>
</evidence>
<reference evidence="2 3" key="1">
    <citation type="journal article" date="2013" name="Genome Announc.">
        <title>Draft genome sequences for three mercury-methylating, sulfate-reducing bacteria.</title>
        <authorList>
            <person name="Brown S.D."/>
            <person name="Hurt R.A.Jr."/>
            <person name="Gilmour C.C."/>
            <person name="Elias D.A."/>
        </authorList>
    </citation>
    <scope>NUCLEOTIDE SEQUENCE [LARGE SCALE GENOMIC DNA]</scope>
    <source>
        <strain evidence="2 3">DSM 16529</strain>
    </source>
</reference>
<keyword evidence="1" id="KW-0732">Signal</keyword>
<dbReference type="RefSeq" id="WP_020887536.1">
    <property type="nucleotide sequence ID" value="NZ_ATHI01000028.1"/>
</dbReference>
<feature type="chain" id="PRO_5004544435" description="Lipoprotein" evidence="1">
    <location>
        <begin position="21"/>
        <end position="89"/>
    </location>
</feature>
<accession>S7T4U1</accession>
<dbReference type="AlphaFoldDB" id="S7T4U1"/>
<gene>
    <name evidence="2" type="ORF">dsat_0839</name>
</gene>
<keyword evidence="3" id="KW-1185">Reference proteome</keyword>
<protein>
    <recommendedName>
        <fullName evidence="4">Lipoprotein</fullName>
    </recommendedName>
</protein>
<sequence>MRILLFVPAILLAVGATSCAMRPSTTTGESTRQIMAAQKAAPLPVPPTAVEGMDGAKGAEVMKNYRKTEKTALESQVSGGGGSVNLQIN</sequence>
<dbReference type="Proteomes" id="UP000014975">
    <property type="component" value="Unassembled WGS sequence"/>
</dbReference>
<dbReference type="PROSITE" id="PS51257">
    <property type="entry name" value="PROKAR_LIPOPROTEIN"/>
    <property type="match status" value="1"/>
</dbReference>
<proteinExistence type="predicted"/>
<comment type="caution">
    <text evidence="2">The sequence shown here is derived from an EMBL/GenBank/DDBJ whole genome shotgun (WGS) entry which is preliminary data.</text>
</comment>
<dbReference type="STRING" id="1121439.dsat_0839"/>
<evidence type="ECO:0000313" key="2">
    <source>
        <dbReference type="EMBL" id="EPR31515.1"/>
    </source>
</evidence>
<name>S7T4U1_9BACT</name>
<dbReference type="EMBL" id="ATHI01000028">
    <property type="protein sequence ID" value="EPR31515.1"/>
    <property type="molecule type" value="Genomic_DNA"/>
</dbReference>
<organism evidence="2 3">
    <name type="scientific">Alkalidesulfovibrio alkalitolerans DSM 16529</name>
    <dbReference type="NCBI Taxonomy" id="1121439"/>
    <lineage>
        <taxon>Bacteria</taxon>
        <taxon>Pseudomonadati</taxon>
        <taxon>Thermodesulfobacteriota</taxon>
        <taxon>Desulfovibrionia</taxon>
        <taxon>Desulfovibrionales</taxon>
        <taxon>Desulfovibrionaceae</taxon>
        <taxon>Alkalidesulfovibrio</taxon>
    </lineage>
</organism>
<evidence type="ECO:0000256" key="1">
    <source>
        <dbReference type="SAM" id="SignalP"/>
    </source>
</evidence>